<dbReference type="Gene3D" id="1.10.10.10">
    <property type="entry name" value="Winged helix-like DNA-binding domain superfamily/Winged helix DNA-binding domain"/>
    <property type="match status" value="1"/>
</dbReference>
<evidence type="ECO:0000256" key="2">
    <source>
        <dbReference type="ARBA" id="ARBA00023125"/>
    </source>
</evidence>
<dbReference type="InterPro" id="IPR014757">
    <property type="entry name" value="Tscrpt_reg_IclR_C"/>
</dbReference>
<keyword evidence="7" id="KW-1185">Reference proteome</keyword>
<sequence length="266" mass="30225">MGDQTAKTTVRSLSIVDTIQRLDGATLDELTTELAMARSTVHVHLRTLIDHGYLTKESEMYHVGLRFLNHGEYARSRKRAYVLAEETVSNLSEQIDEEVEFVVENNGRGILVHESFHPDSQFDSKDSHTSKSITAAGIYYYLHSVATGKAMLAEYPRDRVEEIVDQWGLQEQTEKTITDQDSLYESLDAIKEQGVAFADEEYVNGLREVGRIVKNPDESILGAIAVIGPTYRFQNDRFNNEIPNILDDYVTSLEGEIEEAYREEHF</sequence>
<dbReference type="SMART" id="SM00346">
    <property type="entry name" value="HTH_ICLR"/>
    <property type="match status" value="1"/>
</dbReference>
<dbReference type="EMBL" id="JBHUDM010000007">
    <property type="protein sequence ID" value="MFD1643656.1"/>
    <property type="molecule type" value="Genomic_DNA"/>
</dbReference>
<dbReference type="InterPro" id="IPR029016">
    <property type="entry name" value="GAF-like_dom_sf"/>
</dbReference>
<keyword evidence="3" id="KW-0804">Transcription</keyword>
<evidence type="ECO:0000256" key="3">
    <source>
        <dbReference type="ARBA" id="ARBA00023163"/>
    </source>
</evidence>
<evidence type="ECO:0000259" key="4">
    <source>
        <dbReference type="PROSITE" id="PS51077"/>
    </source>
</evidence>
<keyword evidence="1" id="KW-0805">Transcription regulation</keyword>
<dbReference type="SUPFAM" id="SSF46785">
    <property type="entry name" value="Winged helix' DNA-binding domain"/>
    <property type="match status" value="1"/>
</dbReference>
<dbReference type="Gene3D" id="3.30.450.40">
    <property type="match status" value="1"/>
</dbReference>
<dbReference type="InterPro" id="IPR036390">
    <property type="entry name" value="WH_DNA-bd_sf"/>
</dbReference>
<dbReference type="InterPro" id="IPR050707">
    <property type="entry name" value="HTH_MetabolicPath_Reg"/>
</dbReference>
<evidence type="ECO:0000259" key="5">
    <source>
        <dbReference type="PROSITE" id="PS51078"/>
    </source>
</evidence>
<gene>
    <name evidence="6" type="ORF">ACFSBW_17455</name>
</gene>
<proteinExistence type="predicted"/>
<dbReference type="GO" id="GO:0003677">
    <property type="term" value="F:DNA binding"/>
    <property type="evidence" value="ECO:0007669"/>
    <property type="project" value="UniProtKB-KW"/>
</dbReference>
<keyword evidence="2" id="KW-0238">DNA-binding</keyword>
<feature type="domain" description="IclR-ED" evidence="5">
    <location>
        <begin position="66"/>
        <end position="263"/>
    </location>
</feature>
<name>A0ABD6DBE8_9EURY</name>
<dbReference type="Pfam" id="PF09339">
    <property type="entry name" value="HTH_IclR"/>
    <property type="match status" value="1"/>
</dbReference>
<dbReference type="Proteomes" id="UP001597052">
    <property type="component" value="Unassembled WGS sequence"/>
</dbReference>
<dbReference type="PANTHER" id="PTHR30136">
    <property type="entry name" value="HELIX-TURN-HELIX TRANSCRIPTIONAL REGULATOR, ICLR FAMILY"/>
    <property type="match status" value="1"/>
</dbReference>
<dbReference type="GO" id="GO:0006355">
    <property type="term" value="P:regulation of DNA-templated transcription"/>
    <property type="evidence" value="ECO:0007669"/>
    <property type="project" value="UniProtKB-ARBA"/>
</dbReference>
<dbReference type="AlphaFoldDB" id="A0ABD6DBE8"/>
<accession>A0ABD6DBE8</accession>
<dbReference type="InterPro" id="IPR005471">
    <property type="entry name" value="Tscrpt_reg_IclR_N"/>
</dbReference>
<dbReference type="InterPro" id="IPR036388">
    <property type="entry name" value="WH-like_DNA-bd_sf"/>
</dbReference>
<dbReference type="PROSITE" id="PS51078">
    <property type="entry name" value="ICLR_ED"/>
    <property type="match status" value="1"/>
</dbReference>
<dbReference type="RefSeq" id="WP_256397641.1">
    <property type="nucleotide sequence ID" value="NZ_JANHDJ010000009.1"/>
</dbReference>
<dbReference type="Pfam" id="PF01614">
    <property type="entry name" value="IclR_C"/>
    <property type="match status" value="1"/>
</dbReference>
<dbReference type="PANTHER" id="PTHR30136:SF35">
    <property type="entry name" value="HTH-TYPE TRANSCRIPTIONAL REGULATOR RV1719"/>
    <property type="match status" value="1"/>
</dbReference>
<comment type="caution">
    <text evidence="6">The sequence shown here is derived from an EMBL/GenBank/DDBJ whole genome shotgun (WGS) entry which is preliminary data.</text>
</comment>
<feature type="domain" description="HTH iclR-type" evidence="4">
    <location>
        <begin position="6"/>
        <end position="65"/>
    </location>
</feature>
<dbReference type="PROSITE" id="PS51077">
    <property type="entry name" value="HTH_ICLR"/>
    <property type="match status" value="1"/>
</dbReference>
<evidence type="ECO:0000313" key="7">
    <source>
        <dbReference type="Proteomes" id="UP001597052"/>
    </source>
</evidence>
<evidence type="ECO:0000256" key="1">
    <source>
        <dbReference type="ARBA" id="ARBA00023015"/>
    </source>
</evidence>
<evidence type="ECO:0000313" key="6">
    <source>
        <dbReference type="EMBL" id="MFD1643656.1"/>
    </source>
</evidence>
<reference evidence="6 7" key="1">
    <citation type="journal article" date="2019" name="Int. J. Syst. Evol. Microbiol.">
        <title>The Global Catalogue of Microorganisms (GCM) 10K type strain sequencing project: providing services to taxonomists for standard genome sequencing and annotation.</title>
        <authorList>
            <consortium name="The Broad Institute Genomics Platform"/>
            <consortium name="The Broad Institute Genome Sequencing Center for Infectious Disease"/>
            <person name="Wu L."/>
            <person name="Ma J."/>
        </authorList>
    </citation>
    <scope>NUCLEOTIDE SEQUENCE [LARGE SCALE GENOMIC DNA]</scope>
    <source>
        <strain evidence="6 7">CGMCC 1.10593</strain>
    </source>
</reference>
<protein>
    <submittedName>
        <fullName evidence="6">IclR family transcriptional regulator</fullName>
    </submittedName>
</protein>
<organism evidence="6 7">
    <name type="scientific">Halohasta litorea</name>
    <dbReference type="NCBI Taxonomy" id="869891"/>
    <lineage>
        <taxon>Archaea</taxon>
        <taxon>Methanobacteriati</taxon>
        <taxon>Methanobacteriota</taxon>
        <taxon>Stenosarchaea group</taxon>
        <taxon>Halobacteria</taxon>
        <taxon>Halobacteriales</taxon>
        <taxon>Haloferacaceae</taxon>
        <taxon>Halohasta</taxon>
    </lineage>
</organism>
<dbReference type="SUPFAM" id="SSF55781">
    <property type="entry name" value="GAF domain-like"/>
    <property type="match status" value="1"/>
</dbReference>